<dbReference type="PRINTS" id="PR00053">
    <property type="entry name" value="FORKHEAD"/>
</dbReference>
<dbReference type="WBParaSite" id="BXY_1723300.1">
    <property type="protein sequence ID" value="BXY_1723300.1"/>
    <property type="gene ID" value="BXY_1723300"/>
</dbReference>
<dbReference type="InterPro" id="IPR030456">
    <property type="entry name" value="TF_fork_head_CS_2"/>
</dbReference>
<keyword evidence="3 4" id="KW-0539">Nucleus</keyword>
<comment type="subcellular location">
    <subcellularLocation>
        <location evidence="1 4">Nucleus</location>
    </subcellularLocation>
</comment>
<dbReference type="GO" id="GO:0000981">
    <property type="term" value="F:DNA-binding transcription factor activity, RNA polymerase II-specific"/>
    <property type="evidence" value="ECO:0007669"/>
    <property type="project" value="TreeGrafter"/>
</dbReference>
<reference evidence="8" key="1">
    <citation type="submission" date="2016-11" db="UniProtKB">
        <authorList>
            <consortium name="WormBaseParasite"/>
        </authorList>
    </citation>
    <scope>IDENTIFICATION</scope>
</reference>
<dbReference type="GO" id="GO:0000978">
    <property type="term" value="F:RNA polymerase II cis-regulatory region sequence-specific DNA binding"/>
    <property type="evidence" value="ECO:0007669"/>
    <property type="project" value="TreeGrafter"/>
</dbReference>
<dbReference type="PANTHER" id="PTHR11829">
    <property type="entry name" value="FORKHEAD BOX PROTEIN"/>
    <property type="match status" value="1"/>
</dbReference>
<dbReference type="InterPro" id="IPR050211">
    <property type="entry name" value="FOX_domain-containing"/>
</dbReference>
<dbReference type="Gene3D" id="1.10.10.10">
    <property type="entry name" value="Winged helix-like DNA-binding domain superfamily/Winged helix DNA-binding domain"/>
    <property type="match status" value="1"/>
</dbReference>
<evidence type="ECO:0000313" key="7">
    <source>
        <dbReference type="Proteomes" id="UP000095284"/>
    </source>
</evidence>
<evidence type="ECO:0000313" key="8">
    <source>
        <dbReference type="WBParaSite" id="BXY_1723300.1"/>
    </source>
</evidence>
<feature type="domain" description="Fork-head" evidence="6">
    <location>
        <begin position="217"/>
        <end position="311"/>
    </location>
</feature>
<evidence type="ECO:0000256" key="2">
    <source>
        <dbReference type="ARBA" id="ARBA00023125"/>
    </source>
</evidence>
<protein>
    <submittedName>
        <fullName evidence="8">Fork-head domain-containing protein</fullName>
    </submittedName>
</protein>
<accession>A0A1I7SW03</accession>
<feature type="compositionally biased region" description="Basic and acidic residues" evidence="5">
    <location>
        <begin position="131"/>
        <end position="168"/>
    </location>
</feature>
<dbReference type="InterPro" id="IPR001766">
    <property type="entry name" value="Fork_head_dom"/>
</dbReference>
<sequence length="415" mass="46644">MTPEGGTVALEERTFRIYVFYDSAWDLKEVGEAGKRGAGGGGDEPSGSLITNHCSPLLASRERRIAQFKQTKVTRYFRSQFEYKMHFSMEEILRDASIKMAPPSRKRAHPIETSPQSSTTSDPKPSPSASVERDNSHSPDPEAKKPKLVMKESEWTKNGAKHVEEVPKETSQSPAPDSSTKDLSLERPSTSSSLGSEDEEEGGKNNSAMRSKSRHQKPAMSYIALITMAIMNSPDKKMTLSQICEFIMGKFEYYREKFPHWQNSIRHNLSLNDCFVKMPREPGNPGKGNYWTLDPNAQDMFDNGSFLRRRKRFKREPVQPSMMGFPFPPSPFFPPIQMNPFSLPQPNPAAMILDHQMRAAMSAMQSQMSGYPYPNLLMNPEFQSQFQSNQKALSMMANVLGQKQVSSPASPAPSK</sequence>
<dbReference type="PROSITE" id="PS50039">
    <property type="entry name" value="FORK_HEAD_3"/>
    <property type="match status" value="1"/>
</dbReference>
<feature type="compositionally biased region" description="Polar residues" evidence="5">
    <location>
        <begin position="169"/>
        <end position="178"/>
    </location>
</feature>
<dbReference type="InterPro" id="IPR036388">
    <property type="entry name" value="WH-like_DNA-bd_sf"/>
</dbReference>
<evidence type="ECO:0000256" key="3">
    <source>
        <dbReference type="ARBA" id="ARBA00023242"/>
    </source>
</evidence>
<evidence type="ECO:0000256" key="1">
    <source>
        <dbReference type="ARBA" id="ARBA00004123"/>
    </source>
</evidence>
<dbReference type="GO" id="GO:0001710">
    <property type="term" value="P:mesodermal cell fate commitment"/>
    <property type="evidence" value="ECO:0007669"/>
    <property type="project" value="UniProtKB-ARBA"/>
</dbReference>
<dbReference type="GO" id="GO:0005634">
    <property type="term" value="C:nucleus"/>
    <property type="evidence" value="ECO:0007669"/>
    <property type="project" value="UniProtKB-SubCell"/>
</dbReference>
<feature type="DNA-binding region" description="Fork-head" evidence="4">
    <location>
        <begin position="217"/>
        <end position="311"/>
    </location>
</feature>
<evidence type="ECO:0000256" key="5">
    <source>
        <dbReference type="SAM" id="MobiDB-lite"/>
    </source>
</evidence>
<keyword evidence="2 4" id="KW-0238">DNA-binding</keyword>
<dbReference type="eggNOG" id="KOG2294">
    <property type="taxonomic scope" value="Eukaryota"/>
</dbReference>
<evidence type="ECO:0000256" key="4">
    <source>
        <dbReference type="PROSITE-ProRule" id="PRU00089"/>
    </source>
</evidence>
<dbReference type="SUPFAM" id="SSF46785">
    <property type="entry name" value="Winged helix' DNA-binding domain"/>
    <property type="match status" value="1"/>
</dbReference>
<dbReference type="PROSITE" id="PS00658">
    <property type="entry name" value="FORK_HEAD_2"/>
    <property type="match status" value="1"/>
</dbReference>
<evidence type="ECO:0000259" key="6">
    <source>
        <dbReference type="PROSITE" id="PS50039"/>
    </source>
</evidence>
<organism evidence="7 8">
    <name type="scientific">Bursaphelenchus xylophilus</name>
    <name type="common">Pinewood nematode worm</name>
    <name type="synonym">Aphelenchoides xylophilus</name>
    <dbReference type="NCBI Taxonomy" id="6326"/>
    <lineage>
        <taxon>Eukaryota</taxon>
        <taxon>Metazoa</taxon>
        <taxon>Ecdysozoa</taxon>
        <taxon>Nematoda</taxon>
        <taxon>Chromadorea</taxon>
        <taxon>Rhabditida</taxon>
        <taxon>Tylenchina</taxon>
        <taxon>Tylenchomorpha</taxon>
        <taxon>Aphelenchoidea</taxon>
        <taxon>Aphelenchoididae</taxon>
        <taxon>Bursaphelenchus</taxon>
    </lineage>
</organism>
<feature type="region of interest" description="Disordered" evidence="5">
    <location>
        <begin position="101"/>
        <end position="217"/>
    </location>
</feature>
<proteinExistence type="predicted"/>
<dbReference type="Pfam" id="PF00250">
    <property type="entry name" value="Forkhead"/>
    <property type="match status" value="1"/>
</dbReference>
<dbReference type="Proteomes" id="UP000095284">
    <property type="component" value="Unplaced"/>
</dbReference>
<dbReference type="PANTHER" id="PTHR11829:SF402">
    <property type="entry name" value="FORK HEAD DOMAIN-CONTAINING PROTEIN FD3-RELATED"/>
    <property type="match status" value="1"/>
</dbReference>
<dbReference type="SMART" id="SM00339">
    <property type="entry name" value="FH"/>
    <property type="match status" value="1"/>
</dbReference>
<feature type="compositionally biased region" description="Low complexity" evidence="5">
    <location>
        <begin position="113"/>
        <end position="130"/>
    </location>
</feature>
<name>A0A1I7SW03_BURXY</name>
<dbReference type="FunFam" id="1.10.10.10:FF:000071">
    <property type="entry name" value="Forkhead box F1"/>
    <property type="match status" value="1"/>
</dbReference>
<dbReference type="InterPro" id="IPR036390">
    <property type="entry name" value="WH_DNA-bd_sf"/>
</dbReference>
<dbReference type="AlphaFoldDB" id="A0A1I7SW03"/>